<feature type="transmembrane region" description="Helical" evidence="10">
    <location>
        <begin position="926"/>
        <end position="947"/>
    </location>
</feature>
<dbReference type="InterPro" id="IPR011527">
    <property type="entry name" value="ABC1_TM_dom"/>
</dbReference>
<dbReference type="CDD" id="cd03250">
    <property type="entry name" value="ABCC_MRP_domain1"/>
    <property type="match status" value="1"/>
</dbReference>
<feature type="transmembrane region" description="Helical" evidence="10">
    <location>
        <begin position="404"/>
        <end position="420"/>
    </location>
</feature>
<dbReference type="InterPro" id="IPR003593">
    <property type="entry name" value="AAA+_ATPase"/>
</dbReference>
<protein>
    <submittedName>
        <fullName evidence="13">Multidrug resistance-associated protein 1</fullName>
    </submittedName>
</protein>
<dbReference type="PROSITE" id="PS50893">
    <property type="entry name" value="ABC_TRANSPORTER_2"/>
    <property type="match status" value="2"/>
</dbReference>
<comment type="similarity">
    <text evidence="2">Belongs to the ABC transporter superfamily. ABCC family. Conjugate transporter (TC 3.A.1.208) subfamily.</text>
</comment>
<dbReference type="SUPFAM" id="SSF90123">
    <property type="entry name" value="ABC transporter transmembrane region"/>
    <property type="match status" value="2"/>
</dbReference>
<dbReference type="WBParaSite" id="SSTP_0001172000.1">
    <property type="protein sequence ID" value="SSTP_0001172000.1"/>
    <property type="gene ID" value="SSTP_0001172000"/>
</dbReference>
<dbReference type="GO" id="GO:0016887">
    <property type="term" value="F:ATP hydrolysis activity"/>
    <property type="evidence" value="ECO:0007669"/>
    <property type="project" value="InterPro"/>
</dbReference>
<dbReference type="GO" id="GO:0005524">
    <property type="term" value="F:ATP binding"/>
    <property type="evidence" value="ECO:0007669"/>
    <property type="project" value="UniProtKB-KW"/>
</dbReference>
<dbReference type="STRING" id="6248.A0A0K0EQJ1"/>
<dbReference type="InterPro" id="IPR036640">
    <property type="entry name" value="ABC1_TM_sf"/>
</dbReference>
<dbReference type="FunFam" id="3.40.50.300:FF:000074">
    <property type="entry name" value="Multidrug resistance-associated protein 5 isoform 1"/>
    <property type="match status" value="1"/>
</dbReference>
<dbReference type="CDD" id="cd18595">
    <property type="entry name" value="ABC_6TM_MRP1_2_3_6_D1_like"/>
    <property type="match status" value="1"/>
</dbReference>
<evidence type="ECO:0000256" key="1">
    <source>
        <dbReference type="ARBA" id="ARBA00004127"/>
    </source>
</evidence>
<name>A0A0K0EQJ1_STRER</name>
<organism evidence="13">
    <name type="scientific">Strongyloides stercoralis</name>
    <name type="common">Threadworm</name>
    <dbReference type="NCBI Taxonomy" id="6248"/>
    <lineage>
        <taxon>Eukaryota</taxon>
        <taxon>Metazoa</taxon>
        <taxon>Ecdysozoa</taxon>
        <taxon>Nematoda</taxon>
        <taxon>Chromadorea</taxon>
        <taxon>Rhabditida</taxon>
        <taxon>Tylenchina</taxon>
        <taxon>Panagrolaimomorpha</taxon>
        <taxon>Strongyloidoidea</taxon>
        <taxon>Strongyloididae</taxon>
        <taxon>Strongyloides</taxon>
    </lineage>
</organism>
<reference evidence="13" key="1">
    <citation type="submission" date="2015-08" db="UniProtKB">
        <authorList>
            <consortium name="WormBaseParasite"/>
        </authorList>
    </citation>
    <scope>IDENTIFICATION</scope>
</reference>
<dbReference type="CDD" id="cd18603">
    <property type="entry name" value="ABC_6TM_MRP1_2_3_6_D2_like"/>
    <property type="match status" value="1"/>
</dbReference>
<feature type="transmembrane region" description="Helical" evidence="10">
    <location>
        <begin position="73"/>
        <end position="91"/>
    </location>
</feature>
<evidence type="ECO:0000313" key="13">
    <source>
        <dbReference type="WBParaSite" id="SSTP_0001172000.1"/>
    </source>
</evidence>
<dbReference type="InterPro" id="IPR027417">
    <property type="entry name" value="P-loop_NTPase"/>
</dbReference>
<feature type="transmembrane region" description="Helical" evidence="10">
    <location>
        <begin position="326"/>
        <end position="348"/>
    </location>
</feature>
<feature type="domain" description="ABC transporter" evidence="11">
    <location>
        <begin position="611"/>
        <end position="834"/>
    </location>
</feature>
<keyword evidence="3" id="KW-0813">Transport</keyword>
<feature type="transmembrane region" description="Helical" evidence="10">
    <location>
        <begin position="1052"/>
        <end position="1069"/>
    </location>
</feature>
<evidence type="ECO:0000259" key="12">
    <source>
        <dbReference type="PROSITE" id="PS50929"/>
    </source>
</evidence>
<feature type="transmembrane region" description="Helical" evidence="10">
    <location>
        <begin position="1183"/>
        <end position="1202"/>
    </location>
</feature>
<dbReference type="SUPFAM" id="SSF52540">
    <property type="entry name" value="P-loop containing nucleoside triphosphate hydrolases"/>
    <property type="match status" value="2"/>
</dbReference>
<dbReference type="Pfam" id="PF00664">
    <property type="entry name" value="ABC_membrane"/>
    <property type="match status" value="2"/>
</dbReference>
<dbReference type="InterPro" id="IPR017871">
    <property type="entry name" value="ABC_transporter-like_CS"/>
</dbReference>
<keyword evidence="9 10" id="KW-0472">Membrane</keyword>
<evidence type="ECO:0000256" key="6">
    <source>
        <dbReference type="ARBA" id="ARBA00022741"/>
    </source>
</evidence>
<keyword evidence="7" id="KW-0067">ATP-binding</keyword>
<feature type="transmembrane region" description="Helical" evidence="10">
    <location>
        <begin position="426"/>
        <end position="448"/>
    </location>
</feature>
<evidence type="ECO:0000256" key="9">
    <source>
        <dbReference type="ARBA" id="ARBA00023136"/>
    </source>
</evidence>
<dbReference type="GO" id="GO:0016020">
    <property type="term" value="C:membrane"/>
    <property type="evidence" value="ECO:0007669"/>
    <property type="project" value="InterPro"/>
</dbReference>
<dbReference type="FunFam" id="1.20.1560.10:FF:000100">
    <property type="entry name" value="ABC transporter ATP-binding protein"/>
    <property type="match status" value="1"/>
</dbReference>
<dbReference type="SMART" id="SM00382">
    <property type="entry name" value="AAA"/>
    <property type="match status" value="2"/>
</dbReference>
<dbReference type="InterPro" id="IPR050173">
    <property type="entry name" value="ABC_transporter_C-like"/>
</dbReference>
<evidence type="ECO:0000259" key="11">
    <source>
        <dbReference type="PROSITE" id="PS50893"/>
    </source>
</evidence>
<dbReference type="PANTHER" id="PTHR24223:SF415">
    <property type="entry name" value="FI20190P1"/>
    <property type="match status" value="1"/>
</dbReference>
<feature type="domain" description="ABC transmembrane type-1" evidence="12">
    <location>
        <begin position="294"/>
        <end position="570"/>
    </location>
</feature>
<keyword evidence="8 10" id="KW-1133">Transmembrane helix</keyword>
<keyword evidence="5" id="KW-0677">Repeat</keyword>
<feature type="domain" description="ABC transporter" evidence="11">
    <location>
        <begin position="1257"/>
        <end position="1491"/>
    </location>
</feature>
<evidence type="ECO:0000256" key="4">
    <source>
        <dbReference type="ARBA" id="ARBA00022692"/>
    </source>
</evidence>
<evidence type="ECO:0000256" key="5">
    <source>
        <dbReference type="ARBA" id="ARBA00022737"/>
    </source>
</evidence>
<evidence type="ECO:0000256" key="8">
    <source>
        <dbReference type="ARBA" id="ARBA00022989"/>
    </source>
</evidence>
<feature type="transmembrane region" description="Helical" evidence="10">
    <location>
        <begin position="975"/>
        <end position="998"/>
    </location>
</feature>
<evidence type="ECO:0000256" key="2">
    <source>
        <dbReference type="ARBA" id="ARBA00009726"/>
    </source>
</evidence>
<evidence type="ECO:0000256" key="7">
    <source>
        <dbReference type="ARBA" id="ARBA00022840"/>
    </source>
</evidence>
<sequence length="1498" mass="170556">MTSSFFCDGNFFANNGSIHSSSIPIIDECYRKTVTPWIPAIFFWLMAPIFIIYSERFKKREISKNIQWNKMLILKFCITLFLIVLNIMQLIYSLKNKYPISRIYSIIWIITFIGLIIFQYISKIRGIRTSGILFNTWVLFTISCLPEIYYIFDDVSKTINFSTIIFTIQFIFLFLQTILFSFADKSIEKTGDKYLSPELSSSFLSRITLWWFNSFAWLGSKGNLEIEDLYDLNYGNTCEHIEELWIKYWTPTLQKYYEDVKKSDDKKSIPLPSVVIQLFRMFKYEFMTAGCIKICSDLLQFINPFLLKLMIDFVSNPKSPLWLGLFYGILMFIVSEIRSFCINFYFYIMFRLGTKIQTTLTSAVYKKTLKLSNVARKDKTVGEIVNIMAIDIERFQMITSQIQQFWSSPFQIILALTFLFNTLGYAALAGAAVMFAFVPINYFSSVFIRRHQMEQMKHKDERVKMCNEVLNGMKVVKLYAWEIPMSTIIEEIRKKELSCIKKASVIKSCIDTFNQSSAFFVALFTFTTYTLTDPNSHYLTPQVAFVSLTLFNLMRSPVTMLGMLINETVKVVVSNKRLKEFLTADELDDKIIDYKNSTVENQSNYLEVGSISIDRATFSWDHEKKTLSNINIDIENGDLVVIIGKVGSGKSSLLSGILGEMSTLSGTVEINGSMAYFSQQPWIQNLSLKDNILFGEKYKHNFYDKVVECCALKPDIATLPNGDKTEIGEKGINLSGGQKARISLARAVYSNSDIYLLDDPLSAVDSHVGKHIFEKVLGPSGILKNKTRVLVTNNVHILDKADLIIMMEDCKVKRIGKYETLMNDTLGVLRNFIMTVEKEEKKDEEDEEYTPPTSIDSEFETLDEKDEIKTISTISSRSSSIISKKSIQHEDEEKNNGKLISKEHADTGRVKKTVYLKYFKATKYRFAFLFVFGYFIYNALQLGRSLWLSAWSDDYDIIANNGTINPSKTPLGVRLGVYASFGLMESLGFVLSLLALIFGGLNASKNLHSPVLYNIMRSPMSFFDTTPIGRILNRFGKDIDVVDINLPMSFRYFVMCICQIVVSLLIIIITTPIFAVVIIPLVIIYGFSLKLYVPTSRQLKRLESVNRSPIYSHFGESIQGASTIRGFRKIIQFIEISNAKVDRFIKIKYLTLCANRWLAIRLEFIGNCILLFTVIFSTVSKELGWITSAGLIAVSITYSMNITEVLNFAVRQISDLETNIVSVERLVEYCNTETDPEWRNEEGAKHCSTNWPNKGEIIFNNYSTRYRKGLDLVVKNINLSISGGEKIGIVGRTGAGKSSLTLALFRMIESAEGNIVIDGVDITKIGLHDLRSHITVIPQDPVLFSGTLRFNLNPFNIYSDEEIWSSLEKAHLKNFALSNAEGLDFIVSEGGSNISVGTCQLICLARAILRKSKILVLDEATAAIDYHTDQLIQNTIRTEFSSSTVIAIAHRLNTIMDYDRIIVLDKGQIIEFDTPSNLLKNKDSTFYSMAQDAKLKEM</sequence>
<dbReference type="PANTHER" id="PTHR24223">
    <property type="entry name" value="ATP-BINDING CASSETTE SUB-FAMILY C"/>
    <property type="match status" value="1"/>
</dbReference>
<evidence type="ECO:0000256" key="3">
    <source>
        <dbReference type="ARBA" id="ARBA00022448"/>
    </source>
</evidence>
<dbReference type="Pfam" id="PF00005">
    <property type="entry name" value="ABC_tran"/>
    <property type="match status" value="2"/>
</dbReference>
<comment type="subcellular location">
    <subcellularLocation>
        <location evidence="1">Endomembrane system</location>
        <topology evidence="1">Multi-pass membrane protein</topology>
    </subcellularLocation>
</comment>
<keyword evidence="4 10" id="KW-0812">Transmembrane</keyword>
<feature type="transmembrane region" description="Helical" evidence="10">
    <location>
        <begin position="133"/>
        <end position="152"/>
    </location>
</feature>
<dbReference type="Gene3D" id="1.20.1560.10">
    <property type="entry name" value="ABC transporter type 1, transmembrane domain"/>
    <property type="match status" value="2"/>
</dbReference>
<dbReference type="FunFam" id="1.20.1560.10:FF:000081">
    <property type="entry name" value="Protein CBG24505"/>
    <property type="match status" value="1"/>
</dbReference>
<feature type="transmembrane region" description="Helical" evidence="10">
    <location>
        <begin position="1158"/>
        <end position="1177"/>
    </location>
</feature>
<dbReference type="CDD" id="cd03244">
    <property type="entry name" value="ABCC_MRP_domain2"/>
    <property type="match status" value="1"/>
</dbReference>
<dbReference type="Gene3D" id="3.40.50.300">
    <property type="entry name" value="P-loop containing nucleotide triphosphate hydrolases"/>
    <property type="match status" value="2"/>
</dbReference>
<accession>A0A0K0EQJ1</accession>
<dbReference type="PROSITE" id="PS00211">
    <property type="entry name" value="ABC_TRANSPORTER_1"/>
    <property type="match status" value="1"/>
</dbReference>
<evidence type="ECO:0000256" key="10">
    <source>
        <dbReference type="SAM" id="Phobius"/>
    </source>
</evidence>
<feature type="transmembrane region" description="Helical" evidence="10">
    <location>
        <begin position="103"/>
        <end position="121"/>
    </location>
</feature>
<feature type="transmembrane region" description="Helical" evidence="10">
    <location>
        <begin position="164"/>
        <end position="183"/>
    </location>
</feature>
<dbReference type="GO" id="GO:0012505">
    <property type="term" value="C:endomembrane system"/>
    <property type="evidence" value="ECO:0007669"/>
    <property type="project" value="UniProtKB-SubCell"/>
</dbReference>
<dbReference type="InterPro" id="IPR003439">
    <property type="entry name" value="ABC_transporter-like_ATP-bd"/>
</dbReference>
<keyword evidence="6" id="KW-0547">Nucleotide-binding</keyword>
<feature type="domain" description="ABC transmembrane type-1" evidence="12">
    <location>
        <begin position="928"/>
        <end position="1218"/>
    </location>
</feature>
<dbReference type="FunFam" id="3.40.50.300:FF:000997">
    <property type="entry name" value="Multidrug resistance-associated protein 1"/>
    <property type="match status" value="1"/>
</dbReference>
<dbReference type="GO" id="GO:0140359">
    <property type="term" value="F:ABC-type transporter activity"/>
    <property type="evidence" value="ECO:0007669"/>
    <property type="project" value="InterPro"/>
</dbReference>
<feature type="transmembrane region" description="Helical" evidence="10">
    <location>
        <begin position="286"/>
        <end position="306"/>
    </location>
</feature>
<proteinExistence type="inferred from homology"/>
<dbReference type="PROSITE" id="PS50929">
    <property type="entry name" value="ABC_TM1F"/>
    <property type="match status" value="2"/>
</dbReference>
<feature type="transmembrane region" description="Helical" evidence="10">
    <location>
        <begin position="34"/>
        <end position="53"/>
    </location>
</feature>
<feature type="transmembrane region" description="Helical" evidence="10">
    <location>
        <begin position="1075"/>
        <end position="1093"/>
    </location>
</feature>